<proteinExistence type="predicted"/>
<comment type="caution">
    <text evidence="3">The sequence shown here is derived from an EMBL/GenBank/DDBJ whole genome shotgun (WGS) entry which is preliminary data.</text>
</comment>
<dbReference type="EMBL" id="JAGRQC010000003">
    <property type="protein sequence ID" value="MBR0553210.1"/>
    <property type="molecule type" value="Genomic_DNA"/>
</dbReference>
<organism evidence="3 4">
    <name type="scientific">Stakelama marina</name>
    <dbReference type="NCBI Taxonomy" id="2826939"/>
    <lineage>
        <taxon>Bacteria</taxon>
        <taxon>Pseudomonadati</taxon>
        <taxon>Pseudomonadota</taxon>
        <taxon>Alphaproteobacteria</taxon>
        <taxon>Sphingomonadales</taxon>
        <taxon>Sphingomonadaceae</taxon>
        <taxon>Stakelama</taxon>
    </lineage>
</organism>
<evidence type="ECO:0000256" key="1">
    <source>
        <dbReference type="SAM" id="SignalP"/>
    </source>
</evidence>
<accession>A0A8T4IF71</accession>
<keyword evidence="4" id="KW-1185">Reference proteome</keyword>
<dbReference type="Pfam" id="PF09832">
    <property type="entry name" value="DUF2059"/>
    <property type="match status" value="1"/>
</dbReference>
<sequence>MTIVKTLMPALALMAPLPLHAQTASADAQTSAAAAVDPARLAAAQKLLGEMMPPERRQAMVEGMLRPMMANIQRGIMQSPQIDSALQSNPQAKPILQNYMKAQMEQAITMLRENMPGMVDAIAHAYARRFDAKQLADLRKFFATPTGKAYLEKSITIMSDPDVAAWQQKLMKQSMQHAQQDTKDLVAKLKAANSKNGSQ</sequence>
<dbReference type="AlphaFoldDB" id="A0A8T4IF71"/>
<protein>
    <submittedName>
        <fullName evidence="3">DUF2059 domain-containing protein</fullName>
    </submittedName>
</protein>
<evidence type="ECO:0000313" key="4">
    <source>
        <dbReference type="Proteomes" id="UP000676996"/>
    </source>
</evidence>
<dbReference type="Proteomes" id="UP000676996">
    <property type="component" value="Unassembled WGS sequence"/>
</dbReference>
<feature type="chain" id="PRO_5035942347" evidence="1">
    <location>
        <begin position="22"/>
        <end position="199"/>
    </location>
</feature>
<feature type="domain" description="DUF2059" evidence="2">
    <location>
        <begin position="118"/>
        <end position="172"/>
    </location>
</feature>
<dbReference type="RefSeq" id="WP_284054449.1">
    <property type="nucleotide sequence ID" value="NZ_JAGRQC010000003.1"/>
</dbReference>
<gene>
    <name evidence="3" type="ORF">J7S20_11895</name>
</gene>
<name>A0A8T4IF71_9SPHN</name>
<feature type="signal peptide" evidence="1">
    <location>
        <begin position="1"/>
        <end position="21"/>
    </location>
</feature>
<reference evidence="3" key="1">
    <citation type="submission" date="2021-04" db="EMBL/GenBank/DDBJ databases">
        <title>Ouciella asimina sp. nov., isolated from the surface seawater in the hydrothermal field of Okinawa Trough.</title>
        <authorList>
            <person name="Shuang W."/>
        </authorList>
    </citation>
    <scope>NUCLEOTIDE SEQUENCE</scope>
    <source>
        <strain evidence="3">LXI357</strain>
    </source>
</reference>
<dbReference type="InterPro" id="IPR018637">
    <property type="entry name" value="DUF2059"/>
</dbReference>
<evidence type="ECO:0000259" key="2">
    <source>
        <dbReference type="Pfam" id="PF09832"/>
    </source>
</evidence>
<keyword evidence="1" id="KW-0732">Signal</keyword>
<evidence type="ECO:0000313" key="3">
    <source>
        <dbReference type="EMBL" id="MBR0553210.1"/>
    </source>
</evidence>